<feature type="transmembrane region" description="Helical" evidence="2">
    <location>
        <begin position="173"/>
        <end position="192"/>
    </location>
</feature>
<sequence length="220" mass="24237">MSTRASPSEQSGISPPASAEEITSPTLERDDVFHLLQNQRRRSVLRYLFENPAIDSVEMRVVTEQVAAWENNTTVTKLTSNARQRVYIALYQSHLPKLDDAGVIAYDQNRGTIEPCSLLDELEPYLFTDTTPDSGASETVEDSADETTQQETESEMTSETESEAGWSVSWNDYYLGLSVLSLLLVVAVTLLFPTLSAGPWPLLSAIIGSVFGLSALIQRS</sequence>
<evidence type="ECO:0000313" key="5">
    <source>
        <dbReference type="Proteomes" id="UP001596417"/>
    </source>
</evidence>
<reference evidence="4 5" key="1">
    <citation type="journal article" date="2019" name="Int. J. Syst. Evol. Microbiol.">
        <title>The Global Catalogue of Microorganisms (GCM) 10K type strain sequencing project: providing services to taxonomists for standard genome sequencing and annotation.</title>
        <authorList>
            <consortium name="The Broad Institute Genomics Platform"/>
            <consortium name="The Broad Institute Genome Sequencing Center for Infectious Disease"/>
            <person name="Wu L."/>
            <person name="Ma J."/>
        </authorList>
    </citation>
    <scope>NUCLEOTIDE SEQUENCE [LARGE SCALE GENOMIC DNA]</scope>
    <source>
        <strain evidence="4 5">RDMS1</strain>
    </source>
</reference>
<dbReference type="GeneID" id="76198003"/>
<dbReference type="EMBL" id="JBHTAX010000001">
    <property type="protein sequence ID" value="MFC7188472.1"/>
    <property type="molecule type" value="Genomic_DNA"/>
</dbReference>
<dbReference type="InterPro" id="IPR055768">
    <property type="entry name" value="DUF7344"/>
</dbReference>
<protein>
    <recommendedName>
        <fullName evidence="3">DUF7344 domain-containing protein</fullName>
    </recommendedName>
</protein>
<name>A0ABD5YIY5_9EURY</name>
<evidence type="ECO:0000259" key="3">
    <source>
        <dbReference type="Pfam" id="PF24035"/>
    </source>
</evidence>
<accession>A0ABD5YIY5</accession>
<keyword evidence="2" id="KW-0472">Membrane</keyword>
<feature type="region of interest" description="Disordered" evidence="1">
    <location>
        <begin position="1"/>
        <end position="24"/>
    </location>
</feature>
<feature type="transmembrane region" description="Helical" evidence="2">
    <location>
        <begin position="198"/>
        <end position="217"/>
    </location>
</feature>
<proteinExistence type="predicted"/>
<feature type="region of interest" description="Disordered" evidence="1">
    <location>
        <begin position="130"/>
        <end position="163"/>
    </location>
</feature>
<organism evidence="4 5">
    <name type="scientific">Halocatena marina</name>
    <dbReference type="NCBI Taxonomy" id="2934937"/>
    <lineage>
        <taxon>Archaea</taxon>
        <taxon>Methanobacteriati</taxon>
        <taxon>Methanobacteriota</taxon>
        <taxon>Stenosarchaea group</taxon>
        <taxon>Halobacteria</taxon>
        <taxon>Halobacteriales</taxon>
        <taxon>Natronomonadaceae</taxon>
        <taxon>Halocatena</taxon>
    </lineage>
</organism>
<dbReference type="Pfam" id="PF24035">
    <property type="entry name" value="DUF7344"/>
    <property type="match status" value="1"/>
</dbReference>
<keyword evidence="2" id="KW-0812">Transmembrane</keyword>
<evidence type="ECO:0000256" key="1">
    <source>
        <dbReference type="SAM" id="MobiDB-lite"/>
    </source>
</evidence>
<dbReference type="Proteomes" id="UP001596417">
    <property type="component" value="Unassembled WGS sequence"/>
</dbReference>
<keyword evidence="2" id="KW-1133">Transmembrane helix</keyword>
<evidence type="ECO:0000313" key="4">
    <source>
        <dbReference type="EMBL" id="MFC7188472.1"/>
    </source>
</evidence>
<feature type="domain" description="DUF7344" evidence="3">
    <location>
        <begin position="33"/>
        <end position="114"/>
    </location>
</feature>
<keyword evidence="5" id="KW-1185">Reference proteome</keyword>
<comment type="caution">
    <text evidence="4">The sequence shown here is derived from an EMBL/GenBank/DDBJ whole genome shotgun (WGS) entry which is preliminary data.</text>
</comment>
<feature type="compositionally biased region" description="Acidic residues" evidence="1">
    <location>
        <begin position="152"/>
        <end position="162"/>
    </location>
</feature>
<feature type="compositionally biased region" description="Polar residues" evidence="1">
    <location>
        <begin position="1"/>
        <end position="13"/>
    </location>
</feature>
<evidence type="ECO:0000256" key="2">
    <source>
        <dbReference type="SAM" id="Phobius"/>
    </source>
</evidence>
<dbReference type="AlphaFoldDB" id="A0ABD5YIY5"/>
<gene>
    <name evidence="4" type="ORF">ACFQL7_00430</name>
</gene>
<dbReference type="RefSeq" id="WP_264555414.1">
    <property type="nucleotide sequence ID" value="NZ_CP109979.1"/>
</dbReference>